<dbReference type="SUPFAM" id="SSF89796">
    <property type="entry name" value="CoA-transferase family III (CaiB/BaiF)"/>
    <property type="match status" value="1"/>
</dbReference>
<dbReference type="PANTHER" id="PTHR48207:SF3">
    <property type="entry name" value="SUCCINATE--HYDROXYMETHYLGLUTARATE COA-TRANSFERASE"/>
    <property type="match status" value="1"/>
</dbReference>
<protein>
    <submittedName>
        <fullName evidence="2">CoA transferase</fullName>
    </submittedName>
</protein>
<dbReference type="InterPro" id="IPR003673">
    <property type="entry name" value="CoA-Trfase_fam_III"/>
</dbReference>
<dbReference type="GO" id="GO:0008410">
    <property type="term" value="F:CoA-transferase activity"/>
    <property type="evidence" value="ECO:0007669"/>
    <property type="project" value="TreeGrafter"/>
</dbReference>
<reference evidence="2 3" key="1">
    <citation type="submission" date="2019-07" db="EMBL/GenBank/DDBJ databases">
        <title>Qingshengfaniella alkalisoli gen. nov., sp. nov., isolated from saline soil.</title>
        <authorList>
            <person name="Xu L."/>
            <person name="Huang X.-X."/>
            <person name="Sun J.-Q."/>
        </authorList>
    </citation>
    <scope>NUCLEOTIDE SEQUENCE [LARGE SCALE GENOMIC DNA]</scope>
    <source>
        <strain evidence="2 3">DSM 27279</strain>
    </source>
</reference>
<dbReference type="AlphaFoldDB" id="A0A556ACR1"/>
<dbReference type="EMBL" id="VLTJ01000039">
    <property type="protein sequence ID" value="TSH90669.1"/>
    <property type="molecule type" value="Genomic_DNA"/>
</dbReference>
<dbReference type="PANTHER" id="PTHR48207">
    <property type="entry name" value="SUCCINATE--HYDROXYMETHYLGLUTARATE COA-TRANSFERASE"/>
    <property type="match status" value="1"/>
</dbReference>
<evidence type="ECO:0000313" key="3">
    <source>
        <dbReference type="Proteomes" id="UP000318405"/>
    </source>
</evidence>
<organism evidence="2 3">
    <name type="scientific">Verticiella sediminum</name>
    <dbReference type="NCBI Taxonomy" id="1247510"/>
    <lineage>
        <taxon>Bacteria</taxon>
        <taxon>Pseudomonadati</taxon>
        <taxon>Pseudomonadota</taxon>
        <taxon>Betaproteobacteria</taxon>
        <taxon>Burkholderiales</taxon>
        <taxon>Alcaligenaceae</taxon>
        <taxon>Verticiella</taxon>
    </lineage>
</organism>
<sequence length="365" mass="38793">MTQQDFAPLAGVQVLDFSHVIAGPLATFFLTRLGAQVIKVEHPDGGDVMRNTEKGRQSFLALNAGKEELQLDLSLPAHQARARALLADCNVLVDNLRPGTLEKYGLGYDAAIAINPRLVYCAISGFGRASPAWGLRPAYDHVVQAATGMTFMAGLEGDPPIKTGFPVVDSATGLLAAFAIVAALRDVDRTGRGCLLDVSMTGAAMQLMYGFAAEALTQGTTPPRVGNQGYSGSPSADFFPAREGWIAFGANTPRQLAGLLDELGMADTLRDPAVFDPPLELTGKPTFVRAKDPAELKRRLRAAVAQEDAADLERRLIARGVPCSRLRTIAEFARDAVAEGAIETVTLTEGEMSVTTPGLGFGVRR</sequence>
<dbReference type="Gene3D" id="3.40.50.10540">
    <property type="entry name" value="Crotonobetainyl-coa:carnitine coa-transferase, domain 1"/>
    <property type="match status" value="1"/>
</dbReference>
<keyword evidence="3" id="KW-1185">Reference proteome</keyword>
<dbReference type="InterPro" id="IPR050483">
    <property type="entry name" value="CoA-transferase_III_domain"/>
</dbReference>
<dbReference type="InterPro" id="IPR023606">
    <property type="entry name" value="CoA-Trfase_III_dom_1_sf"/>
</dbReference>
<name>A0A556ACR1_9BURK</name>
<dbReference type="Proteomes" id="UP000318405">
    <property type="component" value="Unassembled WGS sequence"/>
</dbReference>
<evidence type="ECO:0000256" key="1">
    <source>
        <dbReference type="ARBA" id="ARBA00022679"/>
    </source>
</evidence>
<dbReference type="Gene3D" id="3.30.1540.10">
    <property type="entry name" value="formyl-coa transferase, domain 3"/>
    <property type="match status" value="1"/>
</dbReference>
<dbReference type="Pfam" id="PF02515">
    <property type="entry name" value="CoA_transf_3"/>
    <property type="match status" value="1"/>
</dbReference>
<dbReference type="OrthoDB" id="5294844at2"/>
<accession>A0A556ACR1</accession>
<dbReference type="RefSeq" id="WP_143950586.1">
    <property type="nucleotide sequence ID" value="NZ_BAABMB010000003.1"/>
</dbReference>
<gene>
    <name evidence="2" type="ORF">FOZ76_22995</name>
</gene>
<dbReference type="InterPro" id="IPR044855">
    <property type="entry name" value="CoA-Trfase_III_dom3_sf"/>
</dbReference>
<keyword evidence="1 2" id="KW-0808">Transferase</keyword>
<evidence type="ECO:0000313" key="2">
    <source>
        <dbReference type="EMBL" id="TSH90669.1"/>
    </source>
</evidence>
<comment type="caution">
    <text evidence="2">The sequence shown here is derived from an EMBL/GenBank/DDBJ whole genome shotgun (WGS) entry which is preliminary data.</text>
</comment>
<proteinExistence type="predicted"/>